<sequence>MSPSSARPASPPAPAVAVRVWDLPTRLFHLLLLSGVVALVVSGQIGGDLIVWHMRLGLAVGALLLFRLVWGVVGGRWSRWSRIVRGPLTVWRYLRGRTRPEDGLEIGHNPLGGGSVLAMMAVLLAQVGSGLVADDEIATTGPLYRFVSGDTALAATAWHTGDGKRLLLGLIALHVLAVLAHQLRGHALIGPMLSGDRWLPPGTPGSADGAAERLRALVLAAVCGLAAWWVGRLG</sequence>
<evidence type="ECO:0000256" key="4">
    <source>
        <dbReference type="ARBA" id="ARBA00022989"/>
    </source>
</evidence>
<organism evidence="8 9">
    <name type="scientific">Pseudaquabacterium rugosum</name>
    <dbReference type="NCBI Taxonomy" id="2984194"/>
    <lineage>
        <taxon>Bacteria</taxon>
        <taxon>Pseudomonadati</taxon>
        <taxon>Pseudomonadota</taxon>
        <taxon>Betaproteobacteria</taxon>
        <taxon>Burkholderiales</taxon>
        <taxon>Sphaerotilaceae</taxon>
        <taxon>Pseudaquabacterium</taxon>
    </lineage>
</organism>
<evidence type="ECO:0000313" key="9">
    <source>
        <dbReference type="Proteomes" id="UP001368500"/>
    </source>
</evidence>
<evidence type="ECO:0000256" key="6">
    <source>
        <dbReference type="SAM" id="Phobius"/>
    </source>
</evidence>
<keyword evidence="2" id="KW-1003">Cell membrane</keyword>
<feature type="transmembrane region" description="Helical" evidence="6">
    <location>
        <begin position="27"/>
        <end position="46"/>
    </location>
</feature>
<reference evidence="8 9" key="1">
    <citation type="submission" date="2024-04" db="EMBL/GenBank/DDBJ databases">
        <title>Novel species of the genus Ideonella isolated from streams.</title>
        <authorList>
            <person name="Lu H."/>
        </authorList>
    </citation>
    <scope>NUCLEOTIDE SEQUENCE [LARGE SCALE GENOMIC DNA]</scope>
    <source>
        <strain evidence="8 9">BYS139W</strain>
    </source>
</reference>
<protein>
    <submittedName>
        <fullName evidence="8">Cytochrome b/b6 domain-containing protein</fullName>
    </submittedName>
</protein>
<dbReference type="InterPro" id="IPR016174">
    <property type="entry name" value="Di-haem_cyt_TM"/>
</dbReference>
<evidence type="ECO:0000256" key="3">
    <source>
        <dbReference type="ARBA" id="ARBA00022692"/>
    </source>
</evidence>
<dbReference type="RefSeq" id="WP_341374219.1">
    <property type="nucleotide sequence ID" value="NZ_JBBUTF010000008.1"/>
</dbReference>
<proteinExistence type="predicted"/>
<dbReference type="EMBL" id="JBBUTF010000008">
    <property type="protein sequence ID" value="MEK8026435.1"/>
    <property type="molecule type" value="Genomic_DNA"/>
</dbReference>
<dbReference type="Pfam" id="PF01292">
    <property type="entry name" value="Ni_hydr_CYTB"/>
    <property type="match status" value="1"/>
</dbReference>
<comment type="subcellular location">
    <subcellularLocation>
        <location evidence="1">Cell membrane</location>
        <topology evidence="1">Multi-pass membrane protein</topology>
    </subcellularLocation>
</comment>
<evidence type="ECO:0000313" key="8">
    <source>
        <dbReference type="EMBL" id="MEK8026435.1"/>
    </source>
</evidence>
<keyword evidence="5 6" id="KW-0472">Membrane</keyword>
<dbReference type="InterPro" id="IPR051542">
    <property type="entry name" value="Hydrogenase_cytochrome"/>
</dbReference>
<keyword evidence="4 6" id="KW-1133">Transmembrane helix</keyword>
<feature type="domain" description="Cytochrome b561 bacterial/Ni-hydrogenase" evidence="7">
    <location>
        <begin position="20"/>
        <end position="195"/>
    </location>
</feature>
<comment type="caution">
    <text evidence="8">The sequence shown here is derived from an EMBL/GenBank/DDBJ whole genome shotgun (WGS) entry which is preliminary data.</text>
</comment>
<keyword evidence="3 6" id="KW-0812">Transmembrane</keyword>
<evidence type="ECO:0000256" key="5">
    <source>
        <dbReference type="ARBA" id="ARBA00023136"/>
    </source>
</evidence>
<dbReference type="Proteomes" id="UP001368500">
    <property type="component" value="Unassembled WGS sequence"/>
</dbReference>
<dbReference type="PANTHER" id="PTHR30485">
    <property type="entry name" value="NI/FE-HYDROGENASE 1 B-TYPE CYTOCHROME SUBUNIT"/>
    <property type="match status" value="1"/>
</dbReference>
<dbReference type="SUPFAM" id="SSF81342">
    <property type="entry name" value="Transmembrane di-heme cytochromes"/>
    <property type="match status" value="1"/>
</dbReference>
<evidence type="ECO:0000256" key="2">
    <source>
        <dbReference type="ARBA" id="ARBA00022475"/>
    </source>
</evidence>
<evidence type="ECO:0000259" key="7">
    <source>
        <dbReference type="Pfam" id="PF01292"/>
    </source>
</evidence>
<accession>A0ABU9BCL2</accession>
<dbReference type="PANTHER" id="PTHR30485:SF2">
    <property type="entry name" value="BLL0597 PROTEIN"/>
    <property type="match status" value="1"/>
</dbReference>
<keyword evidence="9" id="KW-1185">Reference proteome</keyword>
<feature type="transmembrane region" description="Helical" evidence="6">
    <location>
        <begin position="166"/>
        <end position="183"/>
    </location>
</feature>
<dbReference type="InterPro" id="IPR011577">
    <property type="entry name" value="Cyt_b561_bac/Ni-Hgenase"/>
</dbReference>
<feature type="transmembrane region" description="Helical" evidence="6">
    <location>
        <begin position="214"/>
        <end position="231"/>
    </location>
</feature>
<name>A0ABU9BCL2_9BURK</name>
<feature type="transmembrane region" description="Helical" evidence="6">
    <location>
        <begin position="52"/>
        <end position="73"/>
    </location>
</feature>
<dbReference type="Gene3D" id="1.20.950.20">
    <property type="entry name" value="Transmembrane di-heme cytochromes, Chain C"/>
    <property type="match status" value="1"/>
</dbReference>
<evidence type="ECO:0000256" key="1">
    <source>
        <dbReference type="ARBA" id="ARBA00004651"/>
    </source>
</evidence>
<gene>
    <name evidence="8" type="ORF">AACH11_10745</name>
</gene>